<reference evidence="1 2" key="1">
    <citation type="submission" date="2023-03" db="EMBL/GenBank/DDBJ databases">
        <title>High-quality genome of Scylla paramamosain provides insights in environmental adaptation.</title>
        <authorList>
            <person name="Zhang L."/>
        </authorList>
    </citation>
    <scope>NUCLEOTIDE SEQUENCE [LARGE SCALE GENOMIC DNA]</scope>
    <source>
        <strain evidence="1">LZ_2023a</strain>
        <tissue evidence="1">Muscle</tissue>
    </source>
</reference>
<sequence>MWRRPATRERRGAGLGEPVYKTLSEEGDTSPVARALTCSSDEARHLTSTRCHSGAATHLLPAGGRLNSCVAGDT</sequence>
<organism evidence="1 2">
    <name type="scientific">Scylla paramamosain</name>
    <name type="common">Mud crab</name>
    <dbReference type="NCBI Taxonomy" id="85552"/>
    <lineage>
        <taxon>Eukaryota</taxon>
        <taxon>Metazoa</taxon>
        <taxon>Ecdysozoa</taxon>
        <taxon>Arthropoda</taxon>
        <taxon>Crustacea</taxon>
        <taxon>Multicrustacea</taxon>
        <taxon>Malacostraca</taxon>
        <taxon>Eumalacostraca</taxon>
        <taxon>Eucarida</taxon>
        <taxon>Decapoda</taxon>
        <taxon>Pleocyemata</taxon>
        <taxon>Brachyura</taxon>
        <taxon>Eubrachyura</taxon>
        <taxon>Portunoidea</taxon>
        <taxon>Portunidae</taxon>
        <taxon>Portuninae</taxon>
        <taxon>Scylla</taxon>
    </lineage>
</organism>
<protein>
    <submittedName>
        <fullName evidence="1">Uncharacterized protein</fullName>
    </submittedName>
</protein>
<dbReference type="AlphaFoldDB" id="A0AAW0TN21"/>
<evidence type="ECO:0000313" key="1">
    <source>
        <dbReference type="EMBL" id="KAK8388050.1"/>
    </source>
</evidence>
<accession>A0AAW0TN21</accession>
<dbReference type="Proteomes" id="UP001487740">
    <property type="component" value="Unassembled WGS sequence"/>
</dbReference>
<comment type="caution">
    <text evidence="1">The sequence shown here is derived from an EMBL/GenBank/DDBJ whole genome shotgun (WGS) entry which is preliminary data.</text>
</comment>
<gene>
    <name evidence="1" type="ORF">O3P69_020136</name>
</gene>
<dbReference type="EMBL" id="JARAKH010000029">
    <property type="protein sequence ID" value="KAK8388050.1"/>
    <property type="molecule type" value="Genomic_DNA"/>
</dbReference>
<keyword evidence="2" id="KW-1185">Reference proteome</keyword>
<name>A0AAW0TN21_SCYPA</name>
<evidence type="ECO:0000313" key="2">
    <source>
        <dbReference type="Proteomes" id="UP001487740"/>
    </source>
</evidence>
<proteinExistence type="predicted"/>